<feature type="modified residue" description="4-aspartylphosphate" evidence="2">
    <location>
        <position position="58"/>
    </location>
</feature>
<dbReference type="Gene3D" id="3.40.50.2300">
    <property type="match status" value="1"/>
</dbReference>
<keyword evidence="1 2" id="KW-0597">Phosphoprotein</keyword>
<sequence length="148" mass="16082">MPNPARRPVLYVEDHPVNALLMAAILERRPELELVVATTGEEALCMAAGLHPALLLLDLGLPDCHGSRLLGLLRALPGCESVPAVAVTADVNFSVEDWGFCELWPKPLNVDEVLTRLDELTGTHPAPAPQLPELRTRPAPSVLAPHWR</sequence>
<dbReference type="Proteomes" id="UP001180453">
    <property type="component" value="Unassembled WGS sequence"/>
</dbReference>
<organism evidence="5 6">
    <name type="scientific">Roseateles saccharophilus</name>
    <name type="common">Pseudomonas saccharophila</name>
    <dbReference type="NCBI Taxonomy" id="304"/>
    <lineage>
        <taxon>Bacteria</taxon>
        <taxon>Pseudomonadati</taxon>
        <taxon>Pseudomonadota</taxon>
        <taxon>Betaproteobacteria</taxon>
        <taxon>Burkholderiales</taxon>
        <taxon>Sphaerotilaceae</taxon>
        <taxon>Roseateles</taxon>
    </lineage>
</organism>
<accession>A0ABU1YIG4</accession>
<dbReference type="PROSITE" id="PS50110">
    <property type="entry name" value="RESPONSE_REGULATORY"/>
    <property type="match status" value="1"/>
</dbReference>
<dbReference type="PANTHER" id="PTHR44591">
    <property type="entry name" value="STRESS RESPONSE REGULATOR PROTEIN 1"/>
    <property type="match status" value="1"/>
</dbReference>
<comment type="caution">
    <text evidence="5">The sequence shown here is derived from an EMBL/GenBank/DDBJ whole genome shotgun (WGS) entry which is preliminary data.</text>
</comment>
<evidence type="ECO:0000313" key="5">
    <source>
        <dbReference type="EMBL" id="MDR7268647.1"/>
    </source>
</evidence>
<evidence type="ECO:0000259" key="4">
    <source>
        <dbReference type="PROSITE" id="PS50110"/>
    </source>
</evidence>
<dbReference type="SUPFAM" id="SSF52172">
    <property type="entry name" value="CheY-like"/>
    <property type="match status" value="1"/>
</dbReference>
<dbReference type="PANTHER" id="PTHR44591:SF23">
    <property type="entry name" value="CHEY SUBFAMILY"/>
    <property type="match status" value="1"/>
</dbReference>
<evidence type="ECO:0000256" key="1">
    <source>
        <dbReference type="ARBA" id="ARBA00022553"/>
    </source>
</evidence>
<gene>
    <name evidence="5" type="ORF">J2X20_001276</name>
</gene>
<keyword evidence="6" id="KW-1185">Reference proteome</keyword>
<feature type="domain" description="Response regulatory" evidence="4">
    <location>
        <begin position="8"/>
        <end position="121"/>
    </location>
</feature>
<feature type="region of interest" description="Disordered" evidence="3">
    <location>
        <begin position="124"/>
        <end position="148"/>
    </location>
</feature>
<reference evidence="5 6" key="1">
    <citation type="submission" date="2023-07" db="EMBL/GenBank/DDBJ databases">
        <title>Sorghum-associated microbial communities from plants grown in Nebraska, USA.</title>
        <authorList>
            <person name="Schachtman D."/>
        </authorList>
    </citation>
    <scope>NUCLEOTIDE SEQUENCE [LARGE SCALE GENOMIC DNA]</scope>
    <source>
        <strain evidence="5 6">BE314</strain>
    </source>
</reference>
<name>A0ABU1YIG4_ROSSA</name>
<dbReference type="InterPro" id="IPR001789">
    <property type="entry name" value="Sig_transdc_resp-reg_receiver"/>
</dbReference>
<dbReference type="RefSeq" id="WP_310262479.1">
    <property type="nucleotide sequence ID" value="NZ_JAVDXU010000001.1"/>
</dbReference>
<evidence type="ECO:0000313" key="6">
    <source>
        <dbReference type="Proteomes" id="UP001180453"/>
    </source>
</evidence>
<evidence type="ECO:0000256" key="3">
    <source>
        <dbReference type="SAM" id="MobiDB-lite"/>
    </source>
</evidence>
<protein>
    <submittedName>
        <fullName evidence="5">CheY-like chemotaxis protein</fullName>
    </submittedName>
</protein>
<dbReference type="InterPro" id="IPR050595">
    <property type="entry name" value="Bact_response_regulator"/>
</dbReference>
<evidence type="ECO:0000256" key="2">
    <source>
        <dbReference type="PROSITE-ProRule" id="PRU00169"/>
    </source>
</evidence>
<proteinExistence type="predicted"/>
<dbReference type="Pfam" id="PF00072">
    <property type="entry name" value="Response_reg"/>
    <property type="match status" value="1"/>
</dbReference>
<dbReference type="EMBL" id="JAVDXU010000001">
    <property type="protein sequence ID" value="MDR7268647.1"/>
    <property type="molecule type" value="Genomic_DNA"/>
</dbReference>
<dbReference type="SMART" id="SM00448">
    <property type="entry name" value="REC"/>
    <property type="match status" value="1"/>
</dbReference>
<dbReference type="InterPro" id="IPR011006">
    <property type="entry name" value="CheY-like_superfamily"/>
</dbReference>